<dbReference type="PROSITE" id="PS51194">
    <property type="entry name" value="HELICASE_CTER"/>
    <property type="match status" value="1"/>
</dbReference>
<dbReference type="InterPro" id="IPR027417">
    <property type="entry name" value="P-loop_NTPase"/>
</dbReference>
<gene>
    <name evidence="6" type="ORF">ACFSX4_07225</name>
</gene>
<protein>
    <submittedName>
        <fullName evidence="6">DEAD/DEAH box helicase family protein</fullName>
    </submittedName>
</protein>
<evidence type="ECO:0000259" key="5">
    <source>
        <dbReference type="PROSITE" id="PS51194"/>
    </source>
</evidence>
<dbReference type="PANTHER" id="PTHR30580">
    <property type="entry name" value="PRIMOSOMAL PROTEIN N"/>
    <property type="match status" value="1"/>
</dbReference>
<keyword evidence="1" id="KW-0547">Nucleotide-binding</keyword>
<dbReference type="PROSITE" id="PS51192">
    <property type="entry name" value="HELICASE_ATP_BIND_1"/>
    <property type="match status" value="1"/>
</dbReference>
<dbReference type="Gene3D" id="3.40.50.300">
    <property type="entry name" value="P-loop containing nucleotide triphosphate hydrolases"/>
    <property type="match status" value="2"/>
</dbReference>
<dbReference type="RefSeq" id="WP_377773019.1">
    <property type="nucleotide sequence ID" value="NZ_JBHUOQ010000001.1"/>
</dbReference>
<keyword evidence="2" id="KW-0067">ATP-binding</keyword>
<dbReference type="PANTHER" id="PTHR30580:SF1">
    <property type="entry name" value="COMF OPERON PROTEIN 1"/>
    <property type="match status" value="1"/>
</dbReference>
<dbReference type="Proteomes" id="UP001597519">
    <property type="component" value="Unassembled WGS sequence"/>
</dbReference>
<evidence type="ECO:0000313" key="6">
    <source>
        <dbReference type="EMBL" id="MFD2830260.1"/>
    </source>
</evidence>
<dbReference type="Pfam" id="PF04851">
    <property type="entry name" value="ResIII"/>
    <property type="match status" value="1"/>
</dbReference>
<sequence length="416" mass="47220">MILKSNGNIQYKPSGVDAQKMHCFRCSNRDRSLFHTFLDTYLNKRVTYCLNCINLGRSDSARPLMMIDSKRTKEACSYHLDFSLSEVQQSASKRIVEAVKQGTHILLYAVTGAGKTEITFEAIKYARNSGKRVAFVSPRIDVVKEIHLRLTAAFKNSEIDLMYSGVKVEYTHSFTVCTAHQLYNYIDHFDVIIVDEYDAFPLQGNPQLLNAIDRALSKSGSVVIMTATPTKKMIRYVGRENVVSITRRYHGKDLAVPNVIYTDINKALEKRKTPVKLFDLIRKIQGDKRRVLVFVPRISMLKQLAPVVEKAFENTASVYSADAERYGKVEMMRQDDTDVLLTTTILERGVTFNRLDVIVVQADEFKSDSLIQICGRVGRKTTDPVGNIYFLSSCHTGDIRKTIKVIRQFNRGKTSV</sequence>
<name>A0ABW5WWK0_9STAP</name>
<dbReference type="EMBL" id="JBHUOQ010000001">
    <property type="protein sequence ID" value="MFD2830260.1"/>
    <property type="molecule type" value="Genomic_DNA"/>
</dbReference>
<accession>A0ABW5WWK0</accession>
<dbReference type="SUPFAM" id="SSF52540">
    <property type="entry name" value="P-loop containing nucleoside triphosphate hydrolases"/>
    <property type="match status" value="1"/>
</dbReference>
<evidence type="ECO:0000256" key="3">
    <source>
        <dbReference type="ARBA" id="ARBA00023125"/>
    </source>
</evidence>
<proteinExistence type="predicted"/>
<organism evidence="6 7">
    <name type="scientific">Corticicoccus populi</name>
    <dbReference type="NCBI Taxonomy" id="1812821"/>
    <lineage>
        <taxon>Bacteria</taxon>
        <taxon>Bacillati</taxon>
        <taxon>Bacillota</taxon>
        <taxon>Bacilli</taxon>
        <taxon>Bacillales</taxon>
        <taxon>Staphylococcaceae</taxon>
        <taxon>Corticicoccus</taxon>
    </lineage>
</organism>
<dbReference type="SMART" id="SM00490">
    <property type="entry name" value="HELICc"/>
    <property type="match status" value="1"/>
</dbReference>
<feature type="domain" description="Helicase C-terminal" evidence="5">
    <location>
        <begin position="276"/>
        <end position="416"/>
    </location>
</feature>
<dbReference type="Pfam" id="PF00271">
    <property type="entry name" value="Helicase_C"/>
    <property type="match status" value="1"/>
</dbReference>
<dbReference type="InterPro" id="IPR001650">
    <property type="entry name" value="Helicase_C-like"/>
</dbReference>
<dbReference type="GO" id="GO:0004386">
    <property type="term" value="F:helicase activity"/>
    <property type="evidence" value="ECO:0007669"/>
    <property type="project" value="UniProtKB-KW"/>
</dbReference>
<evidence type="ECO:0000256" key="2">
    <source>
        <dbReference type="ARBA" id="ARBA00022840"/>
    </source>
</evidence>
<dbReference type="InterPro" id="IPR014001">
    <property type="entry name" value="Helicase_ATP-bd"/>
</dbReference>
<keyword evidence="6" id="KW-0378">Hydrolase</keyword>
<keyword evidence="3" id="KW-0238">DNA-binding</keyword>
<dbReference type="InterPro" id="IPR006935">
    <property type="entry name" value="Helicase/UvrB_N"/>
</dbReference>
<keyword evidence="7" id="KW-1185">Reference proteome</keyword>
<evidence type="ECO:0000256" key="1">
    <source>
        <dbReference type="ARBA" id="ARBA00022741"/>
    </source>
</evidence>
<reference evidence="7" key="1">
    <citation type="journal article" date="2019" name="Int. J. Syst. Evol. Microbiol.">
        <title>The Global Catalogue of Microorganisms (GCM) 10K type strain sequencing project: providing services to taxonomists for standard genome sequencing and annotation.</title>
        <authorList>
            <consortium name="The Broad Institute Genomics Platform"/>
            <consortium name="The Broad Institute Genome Sequencing Center for Infectious Disease"/>
            <person name="Wu L."/>
            <person name="Ma J."/>
        </authorList>
    </citation>
    <scope>NUCLEOTIDE SEQUENCE [LARGE SCALE GENOMIC DNA]</scope>
    <source>
        <strain evidence="7">KCTC 33575</strain>
    </source>
</reference>
<evidence type="ECO:0000259" key="4">
    <source>
        <dbReference type="PROSITE" id="PS51192"/>
    </source>
</evidence>
<feature type="domain" description="Helicase ATP-binding" evidence="4">
    <location>
        <begin position="96"/>
        <end position="232"/>
    </location>
</feature>
<evidence type="ECO:0000313" key="7">
    <source>
        <dbReference type="Proteomes" id="UP001597519"/>
    </source>
</evidence>
<dbReference type="SMART" id="SM00487">
    <property type="entry name" value="DEXDc"/>
    <property type="match status" value="1"/>
</dbReference>
<keyword evidence="6" id="KW-0347">Helicase</keyword>
<comment type="caution">
    <text evidence="6">The sequence shown here is derived from an EMBL/GenBank/DDBJ whole genome shotgun (WGS) entry which is preliminary data.</text>
</comment>